<comment type="caution">
    <text evidence="1">The sequence shown here is derived from an EMBL/GenBank/DDBJ whole genome shotgun (WGS) entry which is preliminary data.</text>
</comment>
<evidence type="ECO:0000313" key="2">
    <source>
        <dbReference type="Proteomes" id="UP000634136"/>
    </source>
</evidence>
<name>A0A834WLX8_9FABA</name>
<protein>
    <submittedName>
        <fullName evidence="1">Uncharacterized protein</fullName>
    </submittedName>
</protein>
<dbReference type="AlphaFoldDB" id="A0A834WLX8"/>
<keyword evidence="2" id="KW-1185">Reference proteome</keyword>
<dbReference type="Proteomes" id="UP000634136">
    <property type="component" value="Unassembled WGS sequence"/>
</dbReference>
<evidence type="ECO:0000313" key="1">
    <source>
        <dbReference type="EMBL" id="KAF7824136.1"/>
    </source>
</evidence>
<gene>
    <name evidence="1" type="ORF">G2W53_022280</name>
</gene>
<proteinExistence type="predicted"/>
<organism evidence="1 2">
    <name type="scientific">Senna tora</name>
    <dbReference type="NCBI Taxonomy" id="362788"/>
    <lineage>
        <taxon>Eukaryota</taxon>
        <taxon>Viridiplantae</taxon>
        <taxon>Streptophyta</taxon>
        <taxon>Embryophyta</taxon>
        <taxon>Tracheophyta</taxon>
        <taxon>Spermatophyta</taxon>
        <taxon>Magnoliopsida</taxon>
        <taxon>eudicotyledons</taxon>
        <taxon>Gunneridae</taxon>
        <taxon>Pentapetalae</taxon>
        <taxon>rosids</taxon>
        <taxon>fabids</taxon>
        <taxon>Fabales</taxon>
        <taxon>Fabaceae</taxon>
        <taxon>Caesalpinioideae</taxon>
        <taxon>Cassia clade</taxon>
        <taxon>Senna</taxon>
    </lineage>
</organism>
<accession>A0A834WLX8</accession>
<reference evidence="1" key="1">
    <citation type="submission" date="2020-09" db="EMBL/GenBank/DDBJ databases">
        <title>Genome-Enabled Discovery of Anthraquinone Biosynthesis in Senna tora.</title>
        <authorList>
            <person name="Kang S.-H."/>
            <person name="Pandey R.P."/>
            <person name="Lee C.-M."/>
            <person name="Sim J.-S."/>
            <person name="Jeong J.-T."/>
            <person name="Choi B.-S."/>
            <person name="Jung M."/>
            <person name="Ginzburg D."/>
            <person name="Zhao K."/>
            <person name="Won S.Y."/>
            <person name="Oh T.-J."/>
            <person name="Yu Y."/>
            <person name="Kim N.-H."/>
            <person name="Lee O.R."/>
            <person name="Lee T.-H."/>
            <person name="Bashyal P."/>
            <person name="Kim T.-S."/>
            <person name="Lee W.-H."/>
            <person name="Kawkins C."/>
            <person name="Kim C.-K."/>
            <person name="Kim J.S."/>
            <person name="Ahn B.O."/>
            <person name="Rhee S.Y."/>
            <person name="Sohng J.K."/>
        </authorList>
    </citation>
    <scope>NUCLEOTIDE SEQUENCE</scope>
    <source>
        <tissue evidence="1">Leaf</tissue>
    </source>
</reference>
<sequence>MGLEMQTSGRLTQILGLLFMDIQKKCSQLTRMLSKGCQTPKFTPQQMKSAALSGTD</sequence>
<dbReference type="EMBL" id="JAAIUW010000007">
    <property type="protein sequence ID" value="KAF7824136.1"/>
    <property type="molecule type" value="Genomic_DNA"/>
</dbReference>